<dbReference type="Gene3D" id="1.10.150.130">
    <property type="match status" value="1"/>
</dbReference>
<dbReference type="Proteomes" id="UP001236723">
    <property type="component" value="Unassembled WGS sequence"/>
</dbReference>
<name>A0ABU0DVI9_9BACI</name>
<dbReference type="Pfam" id="PF14657">
    <property type="entry name" value="Arm-DNA-bind_4"/>
    <property type="match status" value="1"/>
</dbReference>
<dbReference type="InterPro" id="IPR002104">
    <property type="entry name" value="Integrase_catalytic"/>
</dbReference>
<dbReference type="InterPro" id="IPR013762">
    <property type="entry name" value="Integrase-like_cat_sf"/>
</dbReference>
<dbReference type="RefSeq" id="WP_307069061.1">
    <property type="nucleotide sequence ID" value="NZ_JAUSUP010000008.1"/>
</dbReference>
<evidence type="ECO:0000256" key="2">
    <source>
        <dbReference type="ARBA" id="ARBA00022908"/>
    </source>
</evidence>
<dbReference type="Pfam" id="PF14659">
    <property type="entry name" value="Phage_int_SAM_3"/>
    <property type="match status" value="1"/>
</dbReference>
<gene>
    <name evidence="6" type="ORF">J2R98_002311</name>
</gene>
<sequence length="389" mass="45784">MASVKKYTKKDGSTAYMFNAYLGVDPVTGKKKRTTRRGFKTAKEAKIALSKLLIEVDDYGLRRDESITYGEVFQEWFEQHKKEIKPSSVNVLETKFKRILPKFGRLKIKEITRIYCQRVVNEWAEEIKSFQDYKIQANQVFKYAVKTNIIKTNPMDQITLPKRKNKLNYDLEEEEKVSFYSREELKQFLAVLEEGSLNHAFFRLLAFTGARKGEIYGLHWSDIDFETKSLHLKKTLARVNNKRVLTPTKTASSRRIISLDDETLRVLKKWRSHQMQLYLKMSVPFKSNDKQPVFTTYDYINQRFNFMRLASINERLQTIYRQNDHLPQIKIHGFRHTHASLLFEAGASIKDVQVRLGHSDIQTTMNIYTHVTNEAKEKTADLFQKYMSF</sequence>
<protein>
    <submittedName>
        <fullName evidence="6">Integrase</fullName>
    </submittedName>
</protein>
<evidence type="ECO:0000313" key="6">
    <source>
        <dbReference type="EMBL" id="MDQ0352467.1"/>
    </source>
</evidence>
<dbReference type="PANTHER" id="PTHR30629:SF2">
    <property type="entry name" value="PROPHAGE INTEGRASE INTS-RELATED"/>
    <property type="match status" value="1"/>
</dbReference>
<evidence type="ECO:0000256" key="1">
    <source>
        <dbReference type="ARBA" id="ARBA00008857"/>
    </source>
</evidence>
<dbReference type="InterPro" id="IPR011010">
    <property type="entry name" value="DNA_brk_join_enz"/>
</dbReference>
<evidence type="ECO:0000259" key="5">
    <source>
        <dbReference type="PROSITE" id="PS51898"/>
    </source>
</evidence>
<dbReference type="InterPro" id="IPR028259">
    <property type="entry name" value="AP2-like_int_N"/>
</dbReference>
<dbReference type="PANTHER" id="PTHR30629">
    <property type="entry name" value="PROPHAGE INTEGRASE"/>
    <property type="match status" value="1"/>
</dbReference>
<organism evidence="6 7">
    <name type="scientific">Alkalibacillus filiformis</name>
    <dbReference type="NCBI Taxonomy" id="200990"/>
    <lineage>
        <taxon>Bacteria</taxon>
        <taxon>Bacillati</taxon>
        <taxon>Bacillota</taxon>
        <taxon>Bacilli</taxon>
        <taxon>Bacillales</taxon>
        <taxon>Bacillaceae</taxon>
        <taxon>Alkalibacillus</taxon>
    </lineage>
</organism>
<dbReference type="Gene3D" id="1.10.443.10">
    <property type="entry name" value="Intergrase catalytic core"/>
    <property type="match status" value="1"/>
</dbReference>
<keyword evidence="4" id="KW-0233">DNA recombination</keyword>
<evidence type="ECO:0000313" key="7">
    <source>
        <dbReference type="Proteomes" id="UP001236723"/>
    </source>
</evidence>
<dbReference type="InterPro" id="IPR010998">
    <property type="entry name" value="Integrase_recombinase_N"/>
</dbReference>
<keyword evidence="7" id="KW-1185">Reference proteome</keyword>
<proteinExistence type="inferred from homology"/>
<keyword evidence="3" id="KW-0238">DNA-binding</keyword>
<feature type="domain" description="Tyr recombinase" evidence="5">
    <location>
        <begin position="175"/>
        <end position="381"/>
    </location>
</feature>
<evidence type="ECO:0000256" key="4">
    <source>
        <dbReference type="ARBA" id="ARBA00023172"/>
    </source>
</evidence>
<comment type="caution">
    <text evidence="6">The sequence shown here is derived from an EMBL/GenBank/DDBJ whole genome shotgun (WGS) entry which is preliminary data.</text>
</comment>
<evidence type="ECO:0000256" key="3">
    <source>
        <dbReference type="ARBA" id="ARBA00023125"/>
    </source>
</evidence>
<reference evidence="6 7" key="1">
    <citation type="submission" date="2023-07" db="EMBL/GenBank/DDBJ databases">
        <title>Genomic Encyclopedia of Type Strains, Phase IV (KMG-IV): sequencing the most valuable type-strain genomes for metagenomic binning, comparative biology and taxonomic classification.</title>
        <authorList>
            <person name="Goeker M."/>
        </authorList>
    </citation>
    <scope>NUCLEOTIDE SEQUENCE [LARGE SCALE GENOMIC DNA]</scope>
    <source>
        <strain evidence="6 7">DSM 15448</strain>
    </source>
</reference>
<dbReference type="PROSITE" id="PS51898">
    <property type="entry name" value="TYR_RECOMBINASE"/>
    <property type="match status" value="1"/>
</dbReference>
<comment type="similarity">
    <text evidence="1">Belongs to the 'phage' integrase family.</text>
</comment>
<dbReference type="Pfam" id="PF00589">
    <property type="entry name" value="Phage_integrase"/>
    <property type="match status" value="1"/>
</dbReference>
<dbReference type="InterPro" id="IPR050808">
    <property type="entry name" value="Phage_Integrase"/>
</dbReference>
<keyword evidence="2" id="KW-0229">DNA integration</keyword>
<dbReference type="InterPro" id="IPR004107">
    <property type="entry name" value="Integrase_SAM-like_N"/>
</dbReference>
<accession>A0ABU0DVI9</accession>
<dbReference type="SUPFAM" id="SSF56349">
    <property type="entry name" value="DNA breaking-rejoining enzymes"/>
    <property type="match status" value="1"/>
</dbReference>
<dbReference type="EMBL" id="JAUSUP010000008">
    <property type="protein sequence ID" value="MDQ0352467.1"/>
    <property type="molecule type" value="Genomic_DNA"/>
</dbReference>
<dbReference type="CDD" id="cd01189">
    <property type="entry name" value="INT_ICEBs1_C_like"/>
    <property type="match status" value="1"/>
</dbReference>